<feature type="region of interest" description="Disordered" evidence="14">
    <location>
        <begin position="972"/>
        <end position="992"/>
    </location>
</feature>
<keyword evidence="8" id="KW-0479">Metal-binding</keyword>
<dbReference type="PROSITE" id="PS51873">
    <property type="entry name" value="TRIAD"/>
    <property type="match status" value="1"/>
</dbReference>
<feature type="domain" description="Ubiquitin-like" evidence="15">
    <location>
        <begin position="1192"/>
        <end position="1256"/>
    </location>
</feature>
<organism evidence="19 20">
    <name type="scientific">Chironomus riparius</name>
    <dbReference type="NCBI Taxonomy" id="315576"/>
    <lineage>
        <taxon>Eukaryota</taxon>
        <taxon>Metazoa</taxon>
        <taxon>Ecdysozoa</taxon>
        <taxon>Arthropoda</taxon>
        <taxon>Hexapoda</taxon>
        <taxon>Insecta</taxon>
        <taxon>Pterygota</taxon>
        <taxon>Neoptera</taxon>
        <taxon>Endopterygota</taxon>
        <taxon>Diptera</taxon>
        <taxon>Nematocera</taxon>
        <taxon>Chironomoidea</taxon>
        <taxon>Chironomidae</taxon>
        <taxon>Chironominae</taxon>
        <taxon>Chironomus</taxon>
    </lineage>
</organism>
<feature type="region of interest" description="Disordered" evidence="14">
    <location>
        <begin position="804"/>
        <end position="854"/>
    </location>
</feature>
<evidence type="ECO:0000256" key="13">
    <source>
        <dbReference type="PROSITE-ProRule" id="PRU00322"/>
    </source>
</evidence>
<comment type="similarity">
    <text evidence="3">Belongs to the RBR family.</text>
</comment>
<evidence type="ECO:0000313" key="19">
    <source>
        <dbReference type="EMBL" id="CAG9798612.1"/>
    </source>
</evidence>
<feature type="compositionally biased region" description="Low complexity" evidence="14">
    <location>
        <begin position="250"/>
        <end position="272"/>
    </location>
</feature>
<evidence type="ECO:0000256" key="7">
    <source>
        <dbReference type="ARBA" id="ARBA00022679"/>
    </source>
</evidence>
<evidence type="ECO:0000256" key="5">
    <source>
        <dbReference type="ARBA" id="ARBA00017887"/>
    </source>
</evidence>
<evidence type="ECO:0000256" key="11">
    <source>
        <dbReference type="ARBA" id="ARBA00022786"/>
    </source>
</evidence>
<evidence type="ECO:0000313" key="20">
    <source>
        <dbReference type="Proteomes" id="UP001153620"/>
    </source>
</evidence>
<dbReference type="InterPro" id="IPR029071">
    <property type="entry name" value="Ubiquitin-like_domsf"/>
</dbReference>
<dbReference type="InterPro" id="IPR000626">
    <property type="entry name" value="Ubiquitin-like_dom"/>
</dbReference>
<name>A0A9N9RKL8_9DIPT</name>
<dbReference type="InterPro" id="IPR013083">
    <property type="entry name" value="Znf_RING/FYVE/PHD"/>
</dbReference>
<comment type="pathway">
    <text evidence="2">Protein modification; protein ubiquitination.</text>
</comment>
<evidence type="ECO:0000256" key="6">
    <source>
        <dbReference type="ARBA" id="ARBA00022553"/>
    </source>
</evidence>
<evidence type="ECO:0000256" key="3">
    <source>
        <dbReference type="ARBA" id="ARBA00008278"/>
    </source>
</evidence>
<keyword evidence="9" id="KW-0677">Repeat</keyword>
<dbReference type="PROSITE" id="PS50199">
    <property type="entry name" value="ZF_RANBP2_2"/>
    <property type="match status" value="2"/>
</dbReference>
<dbReference type="GO" id="GO:0043161">
    <property type="term" value="P:proteasome-mediated ubiquitin-dependent protein catabolic process"/>
    <property type="evidence" value="ECO:0007669"/>
    <property type="project" value="TreeGrafter"/>
</dbReference>
<dbReference type="OrthoDB" id="261960at2759"/>
<dbReference type="Gene3D" id="2.30.30.380">
    <property type="entry name" value="Zn-finger domain of Sec23/24"/>
    <property type="match status" value="1"/>
</dbReference>
<dbReference type="PROSITE" id="PS50089">
    <property type="entry name" value="ZF_RING_2"/>
    <property type="match status" value="1"/>
</dbReference>
<dbReference type="Proteomes" id="UP001153620">
    <property type="component" value="Chromosome 1"/>
</dbReference>
<dbReference type="SUPFAM" id="SSF57850">
    <property type="entry name" value="RING/U-box"/>
    <property type="match status" value="3"/>
</dbReference>
<dbReference type="FunFam" id="3.30.40.10:FF:000137">
    <property type="entry name" value="RanBP-type and C3HC4-type zinc finger-containing protein 1"/>
    <property type="match status" value="1"/>
</dbReference>
<evidence type="ECO:0000256" key="14">
    <source>
        <dbReference type="SAM" id="MobiDB-lite"/>
    </source>
</evidence>
<evidence type="ECO:0000256" key="10">
    <source>
        <dbReference type="ARBA" id="ARBA00022771"/>
    </source>
</evidence>
<dbReference type="CDD" id="cd20358">
    <property type="entry name" value="Rcat_RBR_HOIL1"/>
    <property type="match status" value="1"/>
</dbReference>
<dbReference type="SMART" id="SM00547">
    <property type="entry name" value="ZnF_RBZ"/>
    <property type="match status" value="2"/>
</dbReference>
<dbReference type="InterPro" id="IPR047557">
    <property type="entry name" value="Rcat_RBR_HOIL1"/>
</dbReference>
<feature type="compositionally biased region" description="Basic and acidic residues" evidence="14">
    <location>
        <begin position="310"/>
        <end position="320"/>
    </location>
</feature>
<comment type="catalytic activity">
    <reaction evidence="1">
        <text>[E2 ubiquitin-conjugating enzyme]-S-ubiquitinyl-L-cysteine + [acceptor protein]-L-lysine = [E2 ubiquitin-conjugating enzyme]-L-cysteine + [acceptor protein]-N(6)-ubiquitinyl-L-lysine.</text>
        <dbReference type="EC" id="2.3.2.31"/>
    </reaction>
</comment>
<dbReference type="PANTHER" id="PTHR22770">
    <property type="entry name" value="UBIQUITIN CONJUGATING ENZYME 7 INTERACTING PROTEIN-RELATED"/>
    <property type="match status" value="1"/>
</dbReference>
<feature type="domain" description="RING-type" evidence="18">
    <location>
        <begin position="1502"/>
        <end position="1729"/>
    </location>
</feature>
<dbReference type="EC" id="2.3.2.31" evidence="4"/>
<feature type="region of interest" description="Disordered" evidence="14">
    <location>
        <begin position="244"/>
        <end position="365"/>
    </location>
</feature>
<feature type="region of interest" description="Disordered" evidence="14">
    <location>
        <begin position="740"/>
        <end position="766"/>
    </location>
</feature>
<dbReference type="InterPro" id="IPR001876">
    <property type="entry name" value="Znf_RanBP2"/>
</dbReference>
<evidence type="ECO:0000256" key="1">
    <source>
        <dbReference type="ARBA" id="ARBA00001798"/>
    </source>
</evidence>
<feature type="compositionally biased region" description="Polar residues" evidence="14">
    <location>
        <begin position="273"/>
        <end position="292"/>
    </location>
</feature>
<feature type="compositionally biased region" description="Polar residues" evidence="14">
    <location>
        <begin position="340"/>
        <end position="350"/>
    </location>
</feature>
<dbReference type="InterPro" id="IPR044066">
    <property type="entry name" value="TRIAD_supradom"/>
</dbReference>
<feature type="compositionally biased region" description="Low complexity" evidence="14">
    <location>
        <begin position="400"/>
        <end position="411"/>
    </location>
</feature>
<feature type="domain" description="RING-type" evidence="16">
    <location>
        <begin position="1506"/>
        <end position="1548"/>
    </location>
</feature>
<dbReference type="Gene3D" id="3.30.40.10">
    <property type="entry name" value="Zinc/RING finger domain, C3HC4 (zinc finger)"/>
    <property type="match status" value="1"/>
</dbReference>
<dbReference type="PANTHER" id="PTHR22770:SF13">
    <property type="entry name" value="RING-TYPE DOMAIN-CONTAINING PROTEIN"/>
    <property type="match status" value="1"/>
</dbReference>
<feature type="domain" description="RanBP2-type" evidence="17">
    <location>
        <begin position="1311"/>
        <end position="1340"/>
    </location>
</feature>
<reference evidence="19" key="1">
    <citation type="submission" date="2022-01" db="EMBL/GenBank/DDBJ databases">
        <authorList>
            <person name="King R."/>
        </authorList>
    </citation>
    <scope>NUCLEOTIDE SEQUENCE</scope>
</reference>
<dbReference type="InterPro" id="IPR051628">
    <property type="entry name" value="LUBAC_E3_Ligases"/>
</dbReference>
<dbReference type="PROSITE" id="PS00518">
    <property type="entry name" value="ZF_RING_1"/>
    <property type="match status" value="1"/>
</dbReference>
<feature type="region of interest" description="Disordered" evidence="14">
    <location>
        <begin position="400"/>
        <end position="420"/>
    </location>
</feature>
<dbReference type="PROSITE" id="PS01358">
    <property type="entry name" value="ZF_RANBP2_1"/>
    <property type="match status" value="2"/>
</dbReference>
<proteinExistence type="inferred from homology"/>
<dbReference type="InterPro" id="IPR001841">
    <property type="entry name" value="Znf_RING"/>
</dbReference>
<keyword evidence="7" id="KW-0808">Transferase</keyword>
<dbReference type="InterPro" id="IPR047558">
    <property type="entry name" value="BRcat_RBR_HOIL1"/>
</dbReference>
<dbReference type="GO" id="GO:0097039">
    <property type="term" value="P:protein linear polyubiquitination"/>
    <property type="evidence" value="ECO:0007669"/>
    <property type="project" value="TreeGrafter"/>
</dbReference>
<dbReference type="GO" id="GO:0043130">
    <property type="term" value="F:ubiquitin binding"/>
    <property type="evidence" value="ECO:0007669"/>
    <property type="project" value="TreeGrafter"/>
</dbReference>
<dbReference type="GO" id="GO:0009893">
    <property type="term" value="P:positive regulation of metabolic process"/>
    <property type="evidence" value="ECO:0007669"/>
    <property type="project" value="UniProtKB-ARBA"/>
</dbReference>
<dbReference type="SUPFAM" id="SSF54236">
    <property type="entry name" value="Ubiquitin-like"/>
    <property type="match status" value="1"/>
</dbReference>
<dbReference type="InterPro" id="IPR036443">
    <property type="entry name" value="Znf_RanBP2_sf"/>
</dbReference>
<sequence length="1733" mass="199323">MYRDVPTHRMSTNFATADRPRCMQRCEFYPHQYQLHQKRRYRKFDFYGDDEEFEEPTWYYNMNQQGTHSNGVKGKASYNNNYRSSASNASNRSSTSGFQSFFRWFKKDDKSHAKDIRYPRDLTSSTDTLEFDHDRRPERVQNRKKLRAFNSTDTITPPSSPRNSRAFSQSSSCDSVFSTASSFAFVPPIKYLLNRNQKQVERTILDNSYTESYHKRVKARDRVREIDKSNEVTLRQKYHLYAESSDVETNNNNNNNNNKNYNRNKSINNQNKYQDLSLPNNRRISEESNNLPDSAKLKDLNAVTKLHRRTSSDTSKDKKAGAFVHVKHKRKAPPPPLELNINTKSLTPRSTSRKKRQAPLPPISPTTKVLEEASSATSLLGDKEIQAIIHGIPLLVKNPTSASTPAVSVSSESPKMEPKRQYVSPYLKIREDRKLTDEQKRMLLEQVSKTHQKSTDQINRQSTNQLTIENGQLVYQRAESPKIMKNDKDKVFAPSSPISLRPWYKRNNTNTNQKETIPYKKEVFLKTMEKRKKKEDKDLPEVGYSRNSFFDSASKFNIFARLGEDSKKKEKDAEKRRSQIGIPNISELDREAAEIIQRGQQNEVTKAVVNGDKNYPLIDEKKDEQEEPVNTRELIHKFEITSSHITRITVNGDFVGREDLFGKNGNIKIEKVSPKLQLKSLEESPLKTKLPVAINGSKKTSSLMGLWNCPYCTLENPNWKIICEACGKIKPYEKRFVQNESSNIPKQSPTPPRKYSFENNKTDNNPWDKKTELVKKYFHPQNKLNELSKSSSETFIANNILKKSPSPTRRFLGSPKMLPRKMSVDKPDPKPPKIESIVEESNENDKVQEKVPQNSSSVIFKTSKNVLPLINADKTEQQNGDVNLRSTPDLNEIRSARLARFHTSLEIKKNQSEVERLNVTVNRKQSPEKKFSDKLDFSDPAALEREKERLRDKIRAMNAKALAEKYPVLKKPINEEENESESLTEQSASSENSKLGAIKKVLKKPLETRQDSFENQAIALEEKIINKESKPPEVPKIEKREKISISVQTNPEVKIRKKSEDLLPTTVAELSKRNEKEEVKVNGEALKTIPTILNGFTEKILEKVEPKTLEKTIVKIEPIALEVKEKSSPIYTNTIAINKILRHLEHAISEGRHDEAAQLAKDLARMKVPLHVTRQKKRPKSGTDLEVTKLSAYLYIKEDYREMEVNCYEISPFMTIGDLKLQISKDYYIPVEKQILSINSIEVLNDKKVLNDLGMQFDKNLKINVNASKNRKNSESDDELQNEKIGKLDEAVGGIVDSNKSEQTEAKNKIEDKGWECPLCTLINLPNRQQCLACSTSRPKDNKVAKLKELEYHLKVNEDLRTFFEMDKVDLRPKHVEKNDLNRQSVNRKSSDLLNILVEDKNLFKKEILPQQQQQNTIVMTAAINNPNITRNKYRGVDNFNPYKSYFFPKTEVASNQIRKPIITNVIYKSSQKVTKEIPNKNRSHYQELVSLEISDTVPNVDKFECAICFLEIEPKAGACLRECLHVFCKLCLEHHIKYSDEAEIKCPYIDDTFSCPCLLQEREIRGLVSKDEYEKHLSRSIRLAENSMANTYHCKTPNCKGWCIFEENLNTFKCPVCTIVNCITCGAIHDGLNCKQYQDHLVRDTDNESINQTKKLLQELIEKDEAMNCPTCHIFLLKKWGCDWLKCTFCKTEICWVTKQTRWGPGGKGDISSGCKCGVNGKKCSPKCTYCH</sequence>
<evidence type="ECO:0000259" key="16">
    <source>
        <dbReference type="PROSITE" id="PS50089"/>
    </source>
</evidence>
<evidence type="ECO:0000259" key="17">
    <source>
        <dbReference type="PROSITE" id="PS50199"/>
    </source>
</evidence>
<dbReference type="Gene3D" id="3.10.20.90">
    <property type="entry name" value="Phosphatidylinositol 3-kinase Catalytic Subunit, Chain A, domain 1"/>
    <property type="match status" value="1"/>
</dbReference>
<keyword evidence="6" id="KW-0597">Phosphoprotein</keyword>
<feature type="compositionally biased region" description="Polar residues" evidence="14">
    <location>
        <begin position="983"/>
        <end position="992"/>
    </location>
</feature>
<dbReference type="InterPro" id="IPR017907">
    <property type="entry name" value="Znf_RING_CS"/>
</dbReference>
<accession>A0A9N9RKL8</accession>
<dbReference type="GO" id="GO:0061630">
    <property type="term" value="F:ubiquitin protein ligase activity"/>
    <property type="evidence" value="ECO:0007669"/>
    <property type="project" value="UniProtKB-EC"/>
</dbReference>
<keyword evidence="10 13" id="KW-0863">Zinc-finger</keyword>
<dbReference type="GO" id="GO:0071797">
    <property type="term" value="C:LUBAC complex"/>
    <property type="evidence" value="ECO:0007669"/>
    <property type="project" value="TreeGrafter"/>
</dbReference>
<feature type="domain" description="RanBP2-type" evidence="17">
    <location>
        <begin position="703"/>
        <end position="732"/>
    </location>
</feature>
<keyword evidence="12" id="KW-0862">Zinc</keyword>
<evidence type="ECO:0000259" key="18">
    <source>
        <dbReference type="PROSITE" id="PS51873"/>
    </source>
</evidence>
<keyword evidence="11" id="KW-0833">Ubl conjugation pathway</keyword>
<dbReference type="EMBL" id="OU895877">
    <property type="protein sequence ID" value="CAG9798612.1"/>
    <property type="molecule type" value="Genomic_DNA"/>
</dbReference>
<gene>
    <name evidence="19" type="ORF">CHIRRI_LOCUS1594</name>
</gene>
<evidence type="ECO:0000256" key="12">
    <source>
        <dbReference type="ARBA" id="ARBA00022833"/>
    </source>
</evidence>
<evidence type="ECO:0000256" key="4">
    <source>
        <dbReference type="ARBA" id="ARBA00012251"/>
    </source>
</evidence>
<dbReference type="PROSITE" id="PS50053">
    <property type="entry name" value="UBIQUITIN_2"/>
    <property type="match status" value="1"/>
</dbReference>
<keyword evidence="20" id="KW-1185">Reference proteome</keyword>
<feature type="compositionally biased region" description="Basic and acidic residues" evidence="14">
    <location>
        <begin position="822"/>
        <end position="833"/>
    </location>
</feature>
<dbReference type="GO" id="GO:0008270">
    <property type="term" value="F:zinc ion binding"/>
    <property type="evidence" value="ECO:0007669"/>
    <property type="project" value="UniProtKB-KW"/>
</dbReference>
<evidence type="ECO:0000256" key="8">
    <source>
        <dbReference type="ARBA" id="ARBA00022723"/>
    </source>
</evidence>
<dbReference type="CDD" id="cd16633">
    <property type="entry name" value="mRING-HC-C3HC3D_RBR_HOIL1"/>
    <property type="match status" value="1"/>
</dbReference>
<evidence type="ECO:0000259" key="15">
    <source>
        <dbReference type="PROSITE" id="PS50053"/>
    </source>
</evidence>
<reference evidence="19" key="2">
    <citation type="submission" date="2022-10" db="EMBL/GenBank/DDBJ databases">
        <authorList>
            <consortium name="ENA_rothamsted_submissions"/>
            <consortium name="culmorum"/>
            <person name="King R."/>
        </authorList>
    </citation>
    <scope>NUCLEOTIDE SEQUENCE</scope>
</reference>
<evidence type="ECO:0000256" key="2">
    <source>
        <dbReference type="ARBA" id="ARBA00004906"/>
    </source>
</evidence>
<protein>
    <recommendedName>
        <fullName evidence="5">RanBP-type and C3HC4-type zinc finger-containing protein 1</fullName>
        <ecNumber evidence="4">2.3.2.31</ecNumber>
    </recommendedName>
</protein>
<dbReference type="CDD" id="cd17039">
    <property type="entry name" value="Ubl_ubiquitin_like"/>
    <property type="match status" value="1"/>
</dbReference>
<dbReference type="CDD" id="cd20345">
    <property type="entry name" value="BRcat_RBR_HOIL1"/>
    <property type="match status" value="1"/>
</dbReference>
<dbReference type="InterPro" id="IPR047559">
    <property type="entry name" value="HOIL1_RBR_mRING-HC-C3HC3D"/>
</dbReference>
<dbReference type="SUPFAM" id="SSF90209">
    <property type="entry name" value="Ran binding protein zinc finger-like"/>
    <property type="match status" value="1"/>
</dbReference>
<evidence type="ECO:0000256" key="9">
    <source>
        <dbReference type="ARBA" id="ARBA00022737"/>
    </source>
</evidence>